<keyword evidence="1" id="KW-0175">Coiled coil</keyword>
<dbReference type="EMBL" id="JANPWB010000004">
    <property type="protein sequence ID" value="KAJ1194776.1"/>
    <property type="molecule type" value="Genomic_DNA"/>
</dbReference>
<reference evidence="2" key="1">
    <citation type="journal article" date="2022" name="bioRxiv">
        <title>Sequencing and chromosome-scale assembly of the giantPleurodeles waltlgenome.</title>
        <authorList>
            <person name="Brown T."/>
            <person name="Elewa A."/>
            <person name="Iarovenko S."/>
            <person name="Subramanian E."/>
            <person name="Araus A.J."/>
            <person name="Petzold A."/>
            <person name="Susuki M."/>
            <person name="Suzuki K.-i.T."/>
            <person name="Hayashi T."/>
            <person name="Toyoda A."/>
            <person name="Oliveira C."/>
            <person name="Osipova E."/>
            <person name="Leigh N.D."/>
            <person name="Simon A."/>
            <person name="Yun M.H."/>
        </authorList>
    </citation>
    <scope>NUCLEOTIDE SEQUENCE</scope>
    <source>
        <strain evidence="2">20211129_DDA</strain>
        <tissue evidence="2">Liver</tissue>
    </source>
</reference>
<dbReference type="Gene3D" id="1.20.5.1700">
    <property type="match status" value="1"/>
</dbReference>
<evidence type="ECO:0000256" key="1">
    <source>
        <dbReference type="SAM" id="Coils"/>
    </source>
</evidence>
<evidence type="ECO:0000313" key="3">
    <source>
        <dbReference type="Proteomes" id="UP001066276"/>
    </source>
</evidence>
<keyword evidence="3" id="KW-1185">Reference proteome</keyword>
<protein>
    <submittedName>
        <fullName evidence="2">Uncharacterized protein</fullName>
    </submittedName>
</protein>
<dbReference type="AlphaFoldDB" id="A0AAV7V1W7"/>
<gene>
    <name evidence="2" type="ORF">NDU88_004062</name>
</gene>
<accession>A0AAV7V1W7</accession>
<organism evidence="2 3">
    <name type="scientific">Pleurodeles waltl</name>
    <name type="common">Iberian ribbed newt</name>
    <dbReference type="NCBI Taxonomy" id="8319"/>
    <lineage>
        <taxon>Eukaryota</taxon>
        <taxon>Metazoa</taxon>
        <taxon>Chordata</taxon>
        <taxon>Craniata</taxon>
        <taxon>Vertebrata</taxon>
        <taxon>Euteleostomi</taxon>
        <taxon>Amphibia</taxon>
        <taxon>Batrachia</taxon>
        <taxon>Caudata</taxon>
        <taxon>Salamandroidea</taxon>
        <taxon>Salamandridae</taxon>
        <taxon>Pleurodelinae</taxon>
        <taxon>Pleurodeles</taxon>
    </lineage>
</organism>
<evidence type="ECO:0000313" key="2">
    <source>
        <dbReference type="EMBL" id="KAJ1194776.1"/>
    </source>
</evidence>
<comment type="caution">
    <text evidence="2">The sequence shown here is derived from an EMBL/GenBank/DDBJ whole genome shotgun (WGS) entry which is preliminary data.</text>
</comment>
<name>A0AAV7V1W7_PLEWA</name>
<feature type="coiled-coil region" evidence="1">
    <location>
        <begin position="9"/>
        <end position="78"/>
    </location>
</feature>
<dbReference type="Proteomes" id="UP001066276">
    <property type="component" value="Chromosome 2_2"/>
</dbReference>
<sequence length="130" mass="15010">MEQLFGVLREDLATLRQELSTTVKELKGEVAELGQRVDTVERTCDTQEKELDHHRQEIIALQDSNRDLRYRLEDLENRSWQSNILIRGVPEQAIAGSLEDFVIRLFRQLAPALTDQDIILDSTHRTGRPS</sequence>
<proteinExistence type="predicted"/>